<keyword evidence="1" id="KW-0472">Membrane</keyword>
<accession>A0A2P7N1G4</accession>
<feature type="transmembrane region" description="Helical" evidence="1">
    <location>
        <begin position="172"/>
        <end position="197"/>
    </location>
</feature>
<feature type="transmembrane region" description="Helical" evidence="1">
    <location>
        <begin position="84"/>
        <end position="100"/>
    </location>
</feature>
<proteinExistence type="predicted"/>
<feature type="transmembrane region" description="Helical" evidence="1">
    <location>
        <begin position="112"/>
        <end position="134"/>
    </location>
</feature>
<keyword evidence="3" id="KW-1185">Reference proteome</keyword>
<dbReference type="EMBL" id="PXXO01000001">
    <property type="protein sequence ID" value="PSJ07251.1"/>
    <property type="molecule type" value="Genomic_DNA"/>
</dbReference>
<dbReference type="Pfam" id="PF09991">
    <property type="entry name" value="DUF2232"/>
    <property type="match status" value="1"/>
</dbReference>
<name>A0A2P7N1G4_9CYAN</name>
<organism evidence="2 3">
    <name type="scientific">Cyanobium usitatum str. Tous</name>
    <dbReference type="NCBI Taxonomy" id="2116684"/>
    <lineage>
        <taxon>Bacteria</taxon>
        <taxon>Bacillati</taxon>
        <taxon>Cyanobacteriota</taxon>
        <taxon>Cyanophyceae</taxon>
        <taxon>Synechococcales</taxon>
        <taxon>Prochlorococcaceae</taxon>
        <taxon>Cyanobium</taxon>
    </lineage>
</organism>
<protein>
    <submittedName>
        <fullName evidence="2">DUF2232 domain-containing protein</fullName>
    </submittedName>
</protein>
<evidence type="ECO:0000313" key="3">
    <source>
        <dbReference type="Proteomes" id="UP000243002"/>
    </source>
</evidence>
<keyword evidence="1" id="KW-0812">Transmembrane</keyword>
<gene>
    <name evidence="2" type="ORF">C7K55_00385</name>
</gene>
<evidence type="ECO:0000256" key="1">
    <source>
        <dbReference type="SAM" id="Phobius"/>
    </source>
</evidence>
<feature type="transmembrane region" description="Helical" evidence="1">
    <location>
        <begin position="20"/>
        <end position="46"/>
    </location>
</feature>
<dbReference type="RefSeq" id="WP_106501436.1">
    <property type="nucleotide sequence ID" value="NZ_PXXO01000001.1"/>
</dbReference>
<comment type="caution">
    <text evidence="2">The sequence shown here is derived from an EMBL/GenBank/DDBJ whole genome shotgun (WGS) entry which is preliminary data.</text>
</comment>
<keyword evidence="1" id="KW-1133">Transmembrane helix</keyword>
<dbReference type="PANTHER" id="PTHR37185">
    <property type="entry name" value="MEMBRANE PROTEIN"/>
    <property type="match status" value="1"/>
</dbReference>
<dbReference type="OrthoDB" id="508722at2"/>
<dbReference type="Proteomes" id="UP000243002">
    <property type="component" value="Unassembled WGS sequence"/>
</dbReference>
<reference evidence="2 3" key="1">
    <citation type="journal article" date="2018" name="Environ. Microbiol.">
        <title>Ecological and genomic features of two widespread freshwater picocyanobacteria.</title>
        <authorList>
            <person name="Cabello-Yeves P.J."/>
            <person name="Picazo A."/>
            <person name="Camacho A."/>
            <person name="Callieri C."/>
            <person name="Rosselli R."/>
            <person name="Roda-Garcia J.J."/>
            <person name="Coutinho F.H."/>
            <person name="Rodriguez-Valera F."/>
        </authorList>
    </citation>
    <scope>NUCLEOTIDE SEQUENCE [LARGE SCALE GENOMIC DNA]</scope>
    <source>
        <strain evidence="2 3">Tous</strain>
    </source>
</reference>
<evidence type="ECO:0000313" key="2">
    <source>
        <dbReference type="EMBL" id="PSJ07251.1"/>
    </source>
</evidence>
<sequence length="220" mass="23993">MSSRRQLNRGQARQLMDTAYLAAATALLWVALYYLPVGSPLFRLALPLPLALLQLRHGWRCAVEGLVVTALLLVALMGPIRGPLVVFPYGLLALWLGWCWRARAGWRSSWWLSWGVGSLISAAGFLVRVAVLSVLVGENLWVLITTAAAGLLEKLAGWLGMAASIELAQVQLAALALVWVQNVIVVLALHAVAYWIFPRLHSPIPEPPDSLRALVALDPL</sequence>
<dbReference type="AlphaFoldDB" id="A0A2P7N1G4"/>
<feature type="transmembrane region" description="Helical" evidence="1">
    <location>
        <begin position="140"/>
        <end position="160"/>
    </location>
</feature>
<dbReference type="InterPro" id="IPR018710">
    <property type="entry name" value="DUF2232"/>
</dbReference>
<dbReference type="PANTHER" id="PTHR37185:SF3">
    <property type="entry name" value="MEMBRANE PROTEIN"/>
    <property type="match status" value="1"/>
</dbReference>